<dbReference type="EMBL" id="SGWW01000005">
    <property type="protein sequence ID" value="RZS54310.1"/>
    <property type="molecule type" value="Genomic_DNA"/>
</dbReference>
<dbReference type="Pfam" id="PF13508">
    <property type="entry name" value="Acetyltransf_7"/>
    <property type="match status" value="1"/>
</dbReference>
<dbReference type="InterPro" id="IPR000182">
    <property type="entry name" value="GNAT_dom"/>
</dbReference>
<evidence type="ECO:0000313" key="4">
    <source>
        <dbReference type="EMBL" id="RZS54310.1"/>
    </source>
</evidence>
<dbReference type="PROSITE" id="PS51186">
    <property type="entry name" value="GNAT"/>
    <property type="match status" value="1"/>
</dbReference>
<keyword evidence="4" id="KW-0689">Ribosomal protein</keyword>
<dbReference type="CDD" id="cd04301">
    <property type="entry name" value="NAT_SF"/>
    <property type="match status" value="1"/>
</dbReference>
<dbReference type="AlphaFoldDB" id="A0A4V2EW05"/>
<gene>
    <name evidence="4" type="ORF">EV141_2307</name>
</gene>
<proteinExistence type="predicted"/>
<dbReference type="SUPFAM" id="SSF55729">
    <property type="entry name" value="Acyl-CoA N-acyltransferases (Nat)"/>
    <property type="match status" value="1"/>
</dbReference>
<keyword evidence="1" id="KW-0808">Transferase</keyword>
<evidence type="ECO:0000256" key="1">
    <source>
        <dbReference type="ARBA" id="ARBA00022679"/>
    </source>
</evidence>
<organism evidence="4 5">
    <name type="scientific">Microcella putealis</name>
    <dbReference type="NCBI Taxonomy" id="337005"/>
    <lineage>
        <taxon>Bacteria</taxon>
        <taxon>Bacillati</taxon>
        <taxon>Actinomycetota</taxon>
        <taxon>Actinomycetes</taxon>
        <taxon>Micrococcales</taxon>
        <taxon>Microbacteriaceae</taxon>
        <taxon>Microcella</taxon>
    </lineage>
</organism>
<dbReference type="Proteomes" id="UP000293519">
    <property type="component" value="Unassembled WGS sequence"/>
</dbReference>
<dbReference type="InterPro" id="IPR050832">
    <property type="entry name" value="Bact_Acetyltransf"/>
</dbReference>
<dbReference type="OrthoDB" id="9789603at2"/>
<dbReference type="GO" id="GO:0016747">
    <property type="term" value="F:acyltransferase activity, transferring groups other than amino-acyl groups"/>
    <property type="evidence" value="ECO:0007669"/>
    <property type="project" value="InterPro"/>
</dbReference>
<dbReference type="PANTHER" id="PTHR43877:SF1">
    <property type="entry name" value="ACETYLTRANSFERASE"/>
    <property type="match status" value="1"/>
</dbReference>
<keyword evidence="4" id="KW-0687">Ribonucleoprotein</keyword>
<accession>A0A4V2EW05</accession>
<evidence type="ECO:0000259" key="3">
    <source>
        <dbReference type="PROSITE" id="PS51186"/>
    </source>
</evidence>
<dbReference type="GO" id="GO:0005840">
    <property type="term" value="C:ribosome"/>
    <property type="evidence" value="ECO:0007669"/>
    <property type="project" value="UniProtKB-KW"/>
</dbReference>
<evidence type="ECO:0000313" key="5">
    <source>
        <dbReference type="Proteomes" id="UP000293519"/>
    </source>
</evidence>
<reference evidence="4 5" key="1">
    <citation type="journal article" date="2015" name="Stand. Genomic Sci.">
        <title>Genomic Encyclopedia of Bacterial and Archaeal Type Strains, Phase III: the genomes of soil and plant-associated and newly described type strains.</title>
        <authorList>
            <person name="Whitman W.B."/>
            <person name="Woyke T."/>
            <person name="Klenk H.P."/>
            <person name="Zhou Y."/>
            <person name="Lilburn T.G."/>
            <person name="Beck B.J."/>
            <person name="De Vos P."/>
            <person name="Vandamme P."/>
            <person name="Eisen J.A."/>
            <person name="Garrity G."/>
            <person name="Hugenholtz P."/>
            <person name="Kyrpides N.C."/>
        </authorList>
    </citation>
    <scope>NUCLEOTIDE SEQUENCE [LARGE SCALE GENOMIC DNA]</scope>
    <source>
        <strain evidence="4 5">CV2</strain>
    </source>
</reference>
<sequence>MTLVRRARPDDADAVFSLVQQLGATFVPVRGAFDQSFQDVVAAGEDDAIFLLVAEDENGAVAGYALTTIARLLSTNGPSAQLQEIAVDAAARGHDLGTALVHAVEAECIRRGVRQITVASRRAGGFYDRLGYSQNAEYMRRVF</sequence>
<keyword evidence="2" id="KW-0012">Acyltransferase</keyword>
<evidence type="ECO:0000256" key="2">
    <source>
        <dbReference type="ARBA" id="ARBA00023315"/>
    </source>
</evidence>
<dbReference type="InterPro" id="IPR016181">
    <property type="entry name" value="Acyl_CoA_acyltransferase"/>
</dbReference>
<protein>
    <submittedName>
        <fullName evidence="4">Ribosomal protein S18 acetylase RimI-like enzyme</fullName>
    </submittedName>
</protein>
<name>A0A4V2EW05_9MICO</name>
<feature type="domain" description="N-acetyltransferase" evidence="3">
    <location>
        <begin position="2"/>
        <end position="143"/>
    </location>
</feature>
<dbReference type="RefSeq" id="WP_130486091.1">
    <property type="nucleotide sequence ID" value="NZ_SGWW01000005.1"/>
</dbReference>
<comment type="caution">
    <text evidence="4">The sequence shown here is derived from an EMBL/GenBank/DDBJ whole genome shotgun (WGS) entry which is preliminary data.</text>
</comment>
<keyword evidence="5" id="KW-1185">Reference proteome</keyword>
<dbReference type="Gene3D" id="3.40.630.30">
    <property type="match status" value="1"/>
</dbReference>
<dbReference type="PANTHER" id="PTHR43877">
    <property type="entry name" value="AMINOALKYLPHOSPHONATE N-ACETYLTRANSFERASE-RELATED-RELATED"/>
    <property type="match status" value="1"/>
</dbReference>